<evidence type="ECO:0000313" key="3">
    <source>
        <dbReference type="Proteomes" id="UP000035054"/>
    </source>
</evidence>
<evidence type="ECO:0000313" key="2">
    <source>
        <dbReference type="EMBL" id="KKZ15260.1"/>
    </source>
</evidence>
<comment type="caution">
    <text evidence="2">The sequence shown here is derived from an EMBL/GenBank/DDBJ whole genome shotgun (WGS) entry which is preliminary data.</text>
</comment>
<name>A0A6N3X6M6_9SYNE</name>
<dbReference type="Proteomes" id="UP000035054">
    <property type="component" value="Unassembled WGS sequence"/>
</dbReference>
<reference evidence="2 3" key="1">
    <citation type="submission" date="2015-01" db="EMBL/GenBank/DDBJ databases">
        <title>Lifestyle Evolution in Cyanobacterial Symbionts of Sponges.</title>
        <authorList>
            <person name="Burgsdorf I."/>
            <person name="Slaby B.M."/>
            <person name="Handley K.M."/>
            <person name="Haber M."/>
            <person name="Blom J."/>
            <person name="Marshall C.W."/>
            <person name="Gilbert J.A."/>
            <person name="Hentschel U."/>
            <person name="Steindler L."/>
        </authorList>
    </citation>
    <scope>NUCLEOTIDE SEQUENCE [LARGE SCALE GENOMIC DNA]</scope>
    <source>
        <strain evidence="2">142</strain>
    </source>
</reference>
<sequence>MIQRTRTTAHQIQRTPTGRPGAGCQSHGTSCSARCPFSVDNSLGRHKLGAPCSGSGKSSGLRHTGRSHLLGHDRGSVGYRDGCQLGCGEHLQGPLMLLTQCQQTGLITLAVQAGHASHSGSSEAG</sequence>
<dbReference type="EMBL" id="JXUO01000039">
    <property type="protein sequence ID" value="KKZ15260.1"/>
    <property type="molecule type" value="Genomic_DNA"/>
</dbReference>
<protein>
    <submittedName>
        <fullName evidence="2">Uncharacterized protein</fullName>
    </submittedName>
</protein>
<feature type="compositionally biased region" description="Polar residues" evidence="1">
    <location>
        <begin position="1"/>
        <end position="16"/>
    </location>
</feature>
<evidence type="ECO:0000256" key="1">
    <source>
        <dbReference type="SAM" id="MobiDB-lite"/>
    </source>
</evidence>
<organism evidence="2 3">
    <name type="scientific">Candidatus Synechococcus spongiarum 142</name>
    <dbReference type="NCBI Taxonomy" id="1608213"/>
    <lineage>
        <taxon>Bacteria</taxon>
        <taxon>Bacillati</taxon>
        <taxon>Cyanobacteriota</taxon>
        <taxon>Cyanophyceae</taxon>
        <taxon>Synechococcales</taxon>
        <taxon>Synechococcaceae</taxon>
        <taxon>Synechococcus</taxon>
    </lineage>
</organism>
<feature type="region of interest" description="Disordered" evidence="1">
    <location>
        <begin position="1"/>
        <end position="25"/>
    </location>
</feature>
<accession>A0A6N3X6M6</accession>
<dbReference type="AlphaFoldDB" id="A0A6N3X6M6"/>
<proteinExistence type="predicted"/>
<feature type="region of interest" description="Disordered" evidence="1">
    <location>
        <begin position="50"/>
        <end position="69"/>
    </location>
</feature>
<gene>
    <name evidence="2" type="ORF">TH68_01310</name>
</gene>